<dbReference type="InterPro" id="IPR003889">
    <property type="entry name" value="FYrich_C"/>
</dbReference>
<sequence>MAPPPPSRSRGGPPPAANVVPAPLPLHKALLPSAGSVGLPAHVVPLPASPRGPLTPPVLGSPRAHPLAPAPLVDPPTPTSSTGGDVTDSEPMDTSPAIPLPDLPAVAPKPRGGRRSAAALAAAAADSDAPVSRRQRAKRAVIPPSMQFTSDGFPQLPAVLGALTLHAWGTISAEDGYHQERYIYPIGFTTSRQFASVLHDDQTTTYTCTILMGAAGKGPIFQVTAADNPAHPVQGTSPTQCWSGIVRAANLLRGKSHGGATSGPEYFGLTHAFIVYWLQKMPGVAQLPRYVMQDIALVDQRTGAAEP</sequence>
<evidence type="ECO:0000313" key="4">
    <source>
        <dbReference type="EMBL" id="KNE71469.1"/>
    </source>
</evidence>
<reference evidence="4 5" key="1">
    <citation type="submission" date="2009-11" db="EMBL/GenBank/DDBJ databases">
        <title>Annotation of Allomyces macrogynus ATCC 38327.</title>
        <authorList>
            <consortium name="The Broad Institute Genome Sequencing Platform"/>
            <person name="Russ C."/>
            <person name="Cuomo C."/>
            <person name="Burger G."/>
            <person name="Gray M.W."/>
            <person name="Holland P.W.H."/>
            <person name="King N."/>
            <person name="Lang F.B.F."/>
            <person name="Roger A.J."/>
            <person name="Ruiz-Trillo I."/>
            <person name="Young S.K."/>
            <person name="Zeng Q."/>
            <person name="Gargeya S."/>
            <person name="Fitzgerald M."/>
            <person name="Haas B."/>
            <person name="Abouelleil A."/>
            <person name="Alvarado L."/>
            <person name="Arachchi H.M."/>
            <person name="Berlin A."/>
            <person name="Chapman S.B."/>
            <person name="Gearin G."/>
            <person name="Goldberg J."/>
            <person name="Griggs A."/>
            <person name="Gujja S."/>
            <person name="Hansen M."/>
            <person name="Heiman D."/>
            <person name="Howarth C."/>
            <person name="Larimer J."/>
            <person name="Lui A."/>
            <person name="MacDonald P.J.P."/>
            <person name="McCowen C."/>
            <person name="Montmayeur A."/>
            <person name="Murphy C."/>
            <person name="Neiman D."/>
            <person name="Pearson M."/>
            <person name="Priest M."/>
            <person name="Roberts A."/>
            <person name="Saif S."/>
            <person name="Shea T."/>
            <person name="Sisk P."/>
            <person name="Stolte C."/>
            <person name="Sykes S."/>
            <person name="Wortman J."/>
            <person name="Nusbaum C."/>
            <person name="Birren B."/>
        </authorList>
    </citation>
    <scope>NUCLEOTIDE SEQUENCE [LARGE SCALE GENOMIC DNA]</scope>
    <source>
        <strain evidence="4 5">ATCC 38327</strain>
    </source>
</reference>
<keyword evidence="2" id="KW-0539">Nucleus</keyword>
<dbReference type="PANTHER" id="PTHR22715">
    <property type="entry name" value="TRANSFORMING GROWTH FACTOR BETA REGULATED GENE 1"/>
    <property type="match status" value="1"/>
</dbReference>
<evidence type="ECO:0000313" key="5">
    <source>
        <dbReference type="Proteomes" id="UP000054350"/>
    </source>
</evidence>
<proteinExistence type="predicted"/>
<evidence type="ECO:0000256" key="2">
    <source>
        <dbReference type="ARBA" id="ARBA00023242"/>
    </source>
</evidence>
<dbReference type="PROSITE" id="PS51542">
    <property type="entry name" value="FYRN"/>
    <property type="match status" value="1"/>
</dbReference>
<reference evidence="5" key="2">
    <citation type="submission" date="2009-11" db="EMBL/GenBank/DDBJ databases">
        <title>The Genome Sequence of Allomyces macrogynus strain ATCC 38327.</title>
        <authorList>
            <consortium name="The Broad Institute Genome Sequencing Platform"/>
            <person name="Russ C."/>
            <person name="Cuomo C."/>
            <person name="Shea T."/>
            <person name="Young S.K."/>
            <person name="Zeng Q."/>
            <person name="Koehrsen M."/>
            <person name="Haas B."/>
            <person name="Borodovsky M."/>
            <person name="Guigo R."/>
            <person name="Alvarado L."/>
            <person name="Berlin A."/>
            <person name="Borenstein D."/>
            <person name="Chen Z."/>
            <person name="Engels R."/>
            <person name="Freedman E."/>
            <person name="Gellesch M."/>
            <person name="Goldberg J."/>
            <person name="Griggs A."/>
            <person name="Gujja S."/>
            <person name="Heiman D."/>
            <person name="Hepburn T."/>
            <person name="Howarth C."/>
            <person name="Jen D."/>
            <person name="Larson L."/>
            <person name="Lewis B."/>
            <person name="Mehta T."/>
            <person name="Park D."/>
            <person name="Pearson M."/>
            <person name="Roberts A."/>
            <person name="Saif S."/>
            <person name="Shenoy N."/>
            <person name="Sisk P."/>
            <person name="Stolte C."/>
            <person name="Sykes S."/>
            <person name="Walk T."/>
            <person name="White J."/>
            <person name="Yandava C."/>
            <person name="Burger G."/>
            <person name="Gray M.W."/>
            <person name="Holland P.W.H."/>
            <person name="King N."/>
            <person name="Lang F.B.F."/>
            <person name="Roger A.J."/>
            <person name="Ruiz-Trillo I."/>
            <person name="Lander E."/>
            <person name="Nusbaum C."/>
        </authorList>
    </citation>
    <scope>NUCLEOTIDE SEQUENCE [LARGE SCALE GENOMIC DNA]</scope>
    <source>
        <strain evidence="5">ATCC 38327</strain>
    </source>
</reference>
<evidence type="ECO:0008006" key="6">
    <source>
        <dbReference type="Google" id="ProtNLM"/>
    </source>
</evidence>
<dbReference type="eggNOG" id="KOG4443">
    <property type="taxonomic scope" value="Eukaryota"/>
</dbReference>
<feature type="compositionally biased region" description="Pro residues" evidence="3">
    <location>
        <begin position="1"/>
        <end position="16"/>
    </location>
</feature>
<dbReference type="GO" id="GO:0051726">
    <property type="term" value="P:regulation of cell cycle"/>
    <property type="evidence" value="ECO:0007669"/>
    <property type="project" value="TreeGrafter"/>
</dbReference>
<feature type="region of interest" description="Disordered" evidence="3">
    <location>
        <begin position="1"/>
        <end position="21"/>
    </location>
</feature>
<feature type="region of interest" description="Disordered" evidence="3">
    <location>
        <begin position="37"/>
        <end position="134"/>
    </location>
</feature>
<dbReference type="PANTHER" id="PTHR22715:SF0">
    <property type="entry name" value="TRANSFORMING GROWTH FACTOR BETA REGULATOR 1"/>
    <property type="match status" value="1"/>
</dbReference>
<dbReference type="Proteomes" id="UP000054350">
    <property type="component" value="Unassembled WGS sequence"/>
</dbReference>
<dbReference type="AlphaFoldDB" id="A0A0L0TAC0"/>
<gene>
    <name evidence="4" type="ORF">AMAG_15695</name>
</gene>
<feature type="compositionally biased region" description="Pro residues" evidence="3">
    <location>
        <begin position="47"/>
        <end position="56"/>
    </location>
</feature>
<evidence type="ECO:0000256" key="3">
    <source>
        <dbReference type="SAM" id="MobiDB-lite"/>
    </source>
</evidence>
<comment type="subcellular location">
    <subcellularLocation>
        <location evidence="1">Nucleus</location>
    </subcellularLocation>
</comment>
<dbReference type="InterPro" id="IPR003888">
    <property type="entry name" value="FYrich_N"/>
</dbReference>
<protein>
    <recommendedName>
        <fullName evidence="6">FYR N-terminal domain-containing protein</fullName>
    </recommendedName>
</protein>
<accession>A0A0L0TAC0</accession>
<dbReference type="InterPro" id="IPR040092">
    <property type="entry name" value="TBRG1"/>
</dbReference>
<dbReference type="Pfam" id="PF05965">
    <property type="entry name" value="FYRC"/>
    <property type="match status" value="1"/>
</dbReference>
<dbReference type="Pfam" id="PF05964">
    <property type="entry name" value="FYRN"/>
    <property type="match status" value="1"/>
</dbReference>
<evidence type="ECO:0000256" key="1">
    <source>
        <dbReference type="ARBA" id="ARBA00004123"/>
    </source>
</evidence>
<dbReference type="VEuPathDB" id="FungiDB:AMAG_15695"/>
<name>A0A0L0TAC0_ALLM3</name>
<dbReference type="PROSITE" id="PS51543">
    <property type="entry name" value="FYRC"/>
    <property type="match status" value="1"/>
</dbReference>
<keyword evidence="5" id="KW-1185">Reference proteome</keyword>
<organism evidence="4 5">
    <name type="scientific">Allomyces macrogynus (strain ATCC 38327)</name>
    <name type="common">Allomyces javanicus var. macrogynus</name>
    <dbReference type="NCBI Taxonomy" id="578462"/>
    <lineage>
        <taxon>Eukaryota</taxon>
        <taxon>Fungi</taxon>
        <taxon>Fungi incertae sedis</taxon>
        <taxon>Blastocladiomycota</taxon>
        <taxon>Blastocladiomycetes</taxon>
        <taxon>Blastocladiales</taxon>
        <taxon>Blastocladiaceae</taxon>
        <taxon>Allomyces</taxon>
    </lineage>
</organism>
<dbReference type="STRING" id="578462.A0A0L0TAC0"/>
<dbReference type="OMA" id="HIRERQH"/>
<feature type="compositionally biased region" description="Low complexity" evidence="3">
    <location>
        <begin position="116"/>
        <end position="129"/>
    </location>
</feature>
<feature type="compositionally biased region" description="Pro residues" evidence="3">
    <location>
        <begin position="68"/>
        <end position="78"/>
    </location>
</feature>
<dbReference type="OrthoDB" id="285793at2759"/>
<dbReference type="SMART" id="SM00541">
    <property type="entry name" value="FYRN"/>
    <property type="match status" value="1"/>
</dbReference>
<dbReference type="Gene3D" id="3.30.160.360">
    <property type="match status" value="1"/>
</dbReference>
<dbReference type="GO" id="GO:0005634">
    <property type="term" value="C:nucleus"/>
    <property type="evidence" value="ECO:0007669"/>
    <property type="project" value="UniProtKB-SubCell"/>
</dbReference>
<dbReference type="EMBL" id="GG745372">
    <property type="protein sequence ID" value="KNE71469.1"/>
    <property type="molecule type" value="Genomic_DNA"/>
</dbReference>